<dbReference type="KEGG" id="ptrh:RsTaC01_0323"/>
<accession>A0AA48HZE4</accession>
<dbReference type="EMBL" id="AP027925">
    <property type="protein sequence ID" value="BED92556.1"/>
    <property type="molecule type" value="Genomic_DNA"/>
</dbReference>
<proteinExistence type="predicted"/>
<evidence type="ECO:0000313" key="1">
    <source>
        <dbReference type="EMBL" id="BED92556.1"/>
    </source>
</evidence>
<protein>
    <submittedName>
        <fullName evidence="1">Cadherin-like beta sandwich domain-containing protein</fullName>
    </submittedName>
</protein>
<sequence length="391" mass="45489">MNFKLVYDNKKIICRSSLSKKIDIKSNENLIEINCNKSIKRNKICSLEFEVLKDTELNNNIFTDILGRFDKDSEFKDIKDDLKINFLNLKLSKLIPSEGTLFPKFDPNIFEYSIDLPWESKFLDFDFSHDENAETKINRRKLKKAGETTDINIKVTKKNTKLNPSLTYKIKVIREPKPASLKEKNSEFQEQKIINFSDKNFESFESNDIKNNLKLNLTNLKLSKLIPSEGTLLPKFDPNIFEYSINLPWESKFLDFDFSHDENAETKINRRKLKKAGETTDINIKVTDKNIKPNPKLTYKIKVNRVSKPTKEKNFIENVNNNKKSEKRVNKTIKKNCKSKVKKKPKKIMGEVSGSQTSEVININENLEEADNKIGVSENKDFKKSLYLLVL</sequence>
<dbReference type="AlphaFoldDB" id="A0AA48HZE4"/>
<organism evidence="1">
    <name type="scientific">Candidatus Paraimprobicoccus trichonymphae</name>
    <dbReference type="NCBI Taxonomy" id="3033793"/>
    <lineage>
        <taxon>Bacteria</taxon>
        <taxon>Bacillati</taxon>
        <taxon>Bacillota</taxon>
        <taxon>Clostridia</taxon>
        <taxon>Candidatus Paraimprobicoccus</taxon>
    </lineage>
</organism>
<reference evidence="1" key="1">
    <citation type="journal article" date="2023" name="ISME J.">
        <title>Emergence of putative energy parasites within Clostridia revealed by genome analysis of a novel endosymbiotic clade.</title>
        <authorList>
            <person name="Takahashi K."/>
            <person name="Kuwahara H."/>
            <person name="Horikawa Y."/>
            <person name="Izawa K."/>
            <person name="Kato D."/>
            <person name="Inagaki T."/>
            <person name="Yuki M."/>
            <person name="Ohkuma M."/>
            <person name="Hongoh Y."/>
        </authorList>
    </citation>
    <scope>NUCLEOTIDE SEQUENCE</scope>
    <source>
        <strain evidence="1">RsTa-C01</strain>
    </source>
</reference>
<name>A0AA48HZE4_9FIRM</name>
<dbReference type="Proteomes" id="UP001335720">
    <property type="component" value="Chromosome"/>
</dbReference>
<gene>
    <name evidence="1" type="ORF">RsTaC01_0323</name>
</gene>